<dbReference type="Proteomes" id="UP000008177">
    <property type="component" value="Unplaced contigs"/>
</dbReference>
<dbReference type="HOGENOM" id="CLU_3142937_0_0_1"/>
<protein>
    <submittedName>
        <fullName evidence="1">Uncharacterized protein</fullName>
    </submittedName>
</protein>
<name>G2YW64_BOTF4</name>
<gene>
    <name evidence="1" type="ORF">BofuT4_P149940.1</name>
</gene>
<dbReference type="EMBL" id="FQ790358">
    <property type="protein sequence ID" value="CCD55862.1"/>
    <property type="molecule type" value="Genomic_DNA"/>
</dbReference>
<reference evidence="2" key="1">
    <citation type="journal article" date="2011" name="PLoS Genet.">
        <title>Genomic analysis of the necrotrophic fungal pathogens Sclerotinia sclerotiorum and Botrytis cinerea.</title>
        <authorList>
            <person name="Amselem J."/>
            <person name="Cuomo C.A."/>
            <person name="van Kan J.A."/>
            <person name="Viaud M."/>
            <person name="Benito E.P."/>
            <person name="Couloux A."/>
            <person name="Coutinho P.M."/>
            <person name="de Vries R.P."/>
            <person name="Dyer P.S."/>
            <person name="Fillinger S."/>
            <person name="Fournier E."/>
            <person name="Gout L."/>
            <person name="Hahn M."/>
            <person name="Kohn L."/>
            <person name="Lapalu N."/>
            <person name="Plummer K.M."/>
            <person name="Pradier J.M."/>
            <person name="Quevillon E."/>
            <person name="Sharon A."/>
            <person name="Simon A."/>
            <person name="ten Have A."/>
            <person name="Tudzynski B."/>
            <person name="Tudzynski P."/>
            <person name="Wincker P."/>
            <person name="Andrew M."/>
            <person name="Anthouard V."/>
            <person name="Beever R.E."/>
            <person name="Beffa R."/>
            <person name="Benoit I."/>
            <person name="Bouzid O."/>
            <person name="Brault B."/>
            <person name="Chen Z."/>
            <person name="Choquer M."/>
            <person name="Collemare J."/>
            <person name="Cotton P."/>
            <person name="Danchin E.G."/>
            <person name="Da Silva C."/>
            <person name="Gautier A."/>
            <person name="Giraud C."/>
            <person name="Giraud T."/>
            <person name="Gonzalez C."/>
            <person name="Grossetete S."/>
            <person name="Guldener U."/>
            <person name="Henrissat B."/>
            <person name="Howlett B.J."/>
            <person name="Kodira C."/>
            <person name="Kretschmer M."/>
            <person name="Lappartient A."/>
            <person name="Leroch M."/>
            <person name="Levis C."/>
            <person name="Mauceli E."/>
            <person name="Neuveglise C."/>
            <person name="Oeser B."/>
            <person name="Pearson M."/>
            <person name="Poulain J."/>
            <person name="Poussereau N."/>
            <person name="Quesneville H."/>
            <person name="Rascle C."/>
            <person name="Schumacher J."/>
            <person name="Segurens B."/>
            <person name="Sexton A."/>
            <person name="Silva E."/>
            <person name="Sirven C."/>
            <person name="Soanes D.M."/>
            <person name="Talbot N.J."/>
            <person name="Templeton M."/>
            <person name="Yandava C."/>
            <person name="Yarden O."/>
            <person name="Zeng Q."/>
            <person name="Rollins J.A."/>
            <person name="Lebrun M.H."/>
            <person name="Dickman M."/>
        </authorList>
    </citation>
    <scope>NUCLEOTIDE SEQUENCE [LARGE SCALE GENOMIC DNA]</scope>
    <source>
        <strain evidence="2">T4</strain>
    </source>
</reference>
<organism evidence="1 2">
    <name type="scientific">Botryotinia fuckeliana (strain T4)</name>
    <name type="common">Noble rot fungus</name>
    <name type="synonym">Botrytis cinerea</name>
    <dbReference type="NCBI Taxonomy" id="999810"/>
    <lineage>
        <taxon>Eukaryota</taxon>
        <taxon>Fungi</taxon>
        <taxon>Dikarya</taxon>
        <taxon>Ascomycota</taxon>
        <taxon>Pezizomycotina</taxon>
        <taxon>Leotiomycetes</taxon>
        <taxon>Helotiales</taxon>
        <taxon>Sclerotiniaceae</taxon>
        <taxon>Botrytis</taxon>
    </lineage>
</organism>
<dbReference type="InParanoid" id="G2YW64"/>
<accession>G2YW64</accession>
<evidence type="ECO:0000313" key="1">
    <source>
        <dbReference type="EMBL" id="CCD55862.1"/>
    </source>
</evidence>
<sequence length="49" mass="5842">MSLTSSIRTWCISYPFFRRILFPPLEVSWFPFGFASWQNLFGYFGLIDV</sequence>
<proteinExistence type="predicted"/>
<evidence type="ECO:0000313" key="2">
    <source>
        <dbReference type="Proteomes" id="UP000008177"/>
    </source>
</evidence>
<dbReference type="AlphaFoldDB" id="G2YW64"/>